<keyword evidence="2" id="KW-1185">Reference proteome</keyword>
<organism evidence="1 2">
    <name type="scientific">Didymella heteroderae</name>
    <dbReference type="NCBI Taxonomy" id="1769908"/>
    <lineage>
        <taxon>Eukaryota</taxon>
        <taxon>Fungi</taxon>
        <taxon>Dikarya</taxon>
        <taxon>Ascomycota</taxon>
        <taxon>Pezizomycotina</taxon>
        <taxon>Dothideomycetes</taxon>
        <taxon>Pleosporomycetidae</taxon>
        <taxon>Pleosporales</taxon>
        <taxon>Pleosporineae</taxon>
        <taxon>Didymellaceae</taxon>
        <taxon>Didymella</taxon>
    </lineage>
</organism>
<evidence type="ECO:0000313" key="1">
    <source>
        <dbReference type="EMBL" id="KAF3040288.1"/>
    </source>
</evidence>
<protein>
    <submittedName>
        <fullName evidence="1">Uncharacterized protein</fullName>
    </submittedName>
</protein>
<comment type="caution">
    <text evidence="1">The sequence shown here is derived from an EMBL/GenBank/DDBJ whole genome shotgun (WGS) entry which is preliminary data.</text>
</comment>
<gene>
    <name evidence="1" type="ORF">E8E12_005989</name>
</gene>
<dbReference type="EMBL" id="SWKV01000026">
    <property type="protein sequence ID" value="KAF3040288.1"/>
    <property type="molecule type" value="Genomic_DNA"/>
</dbReference>
<sequence>MATVLFMGVAPQDPNIDLPPNVSAQALDVGLNQSVEDMKNAGYQVVLFLPPIMEGINELEKELQKNKYDLVLVGLSIRIVPKHTPYFEGIVNTVLKYNPSQRFAFNASLEGTLEAAQRALPL</sequence>
<dbReference type="OrthoDB" id="9986861at2759"/>
<reference evidence="1" key="1">
    <citation type="submission" date="2019-04" db="EMBL/GenBank/DDBJ databases">
        <title>Sequencing of skin fungus with MAO and IRED activity.</title>
        <authorList>
            <person name="Marsaioli A.J."/>
            <person name="Bonatto J.M.C."/>
            <person name="Reis Junior O."/>
        </authorList>
    </citation>
    <scope>NUCLEOTIDE SEQUENCE</scope>
    <source>
        <strain evidence="1">28M1</strain>
    </source>
</reference>
<dbReference type="AlphaFoldDB" id="A0A9P5C1V4"/>
<proteinExistence type="predicted"/>
<dbReference type="Proteomes" id="UP000758155">
    <property type="component" value="Unassembled WGS sequence"/>
</dbReference>
<accession>A0A9P5C1V4</accession>
<name>A0A9P5C1V4_9PLEO</name>
<evidence type="ECO:0000313" key="2">
    <source>
        <dbReference type="Proteomes" id="UP000758155"/>
    </source>
</evidence>